<evidence type="ECO:0000313" key="5">
    <source>
        <dbReference type="Proteomes" id="UP000037822"/>
    </source>
</evidence>
<dbReference type="RefSeq" id="WP_054211214.1">
    <property type="nucleotide sequence ID" value="NZ_LGSZ01000058.1"/>
</dbReference>
<dbReference type="InterPro" id="IPR011990">
    <property type="entry name" value="TPR-like_helical_dom_sf"/>
</dbReference>
<sequence>MAYRLWGLFACRLALAACLLTVCLLAAPPARAVGPDWTVLDEDPDYRQARRWIEEKNFAPAIEKLTALLITKPDSPVLLNWIAYSHRKLKNYPVAKQYYDAALRYDPTFLPALEYQGEWFIETGDMASAKANLAKLAQLCGRCHEWQDLNQAIGKAEGK</sequence>
<dbReference type="Gene3D" id="1.25.40.10">
    <property type="entry name" value="Tetratricopeptide repeat domain"/>
    <property type="match status" value="1"/>
</dbReference>
<dbReference type="SUPFAM" id="SSF48452">
    <property type="entry name" value="TPR-like"/>
    <property type="match status" value="1"/>
</dbReference>
<protein>
    <submittedName>
        <fullName evidence="4">Uncharacterized protein</fullName>
    </submittedName>
</protein>
<dbReference type="Pfam" id="PF07719">
    <property type="entry name" value="TPR_2"/>
    <property type="match status" value="1"/>
</dbReference>
<keyword evidence="3" id="KW-0732">Signal</keyword>
<keyword evidence="2" id="KW-0802">TPR repeat</keyword>
<evidence type="ECO:0000256" key="1">
    <source>
        <dbReference type="ARBA" id="ARBA00022737"/>
    </source>
</evidence>
<feature type="signal peptide" evidence="3">
    <location>
        <begin position="1"/>
        <end position="32"/>
    </location>
</feature>
<evidence type="ECO:0000256" key="2">
    <source>
        <dbReference type="ARBA" id="ARBA00022803"/>
    </source>
</evidence>
<reference evidence="4 5" key="1">
    <citation type="submission" date="2015-07" db="EMBL/GenBank/DDBJ databases">
        <title>Whole genome sequencing of Bosea vaviloviae isolated from cave pool.</title>
        <authorList>
            <person name="Tan N.E.H."/>
            <person name="Lee Y.P."/>
            <person name="Gan H.M."/>
            <person name="Barton H."/>
            <person name="Savka M.A."/>
        </authorList>
    </citation>
    <scope>NUCLEOTIDE SEQUENCE [LARGE SCALE GENOMIC DNA]</scope>
    <source>
        <strain evidence="4 5">SD260</strain>
    </source>
</reference>
<accession>A0A0N1N0H0</accession>
<keyword evidence="5" id="KW-1185">Reference proteome</keyword>
<proteinExistence type="predicted"/>
<organism evidence="4 5">
    <name type="scientific">Bosea vaviloviae</name>
    <dbReference type="NCBI Taxonomy" id="1526658"/>
    <lineage>
        <taxon>Bacteria</taxon>
        <taxon>Pseudomonadati</taxon>
        <taxon>Pseudomonadota</taxon>
        <taxon>Alphaproteobacteria</taxon>
        <taxon>Hyphomicrobiales</taxon>
        <taxon>Boseaceae</taxon>
        <taxon>Bosea</taxon>
    </lineage>
</organism>
<comment type="caution">
    <text evidence="4">The sequence shown here is derived from an EMBL/GenBank/DDBJ whole genome shotgun (WGS) entry which is preliminary data.</text>
</comment>
<dbReference type="EMBL" id="LGSZ01000058">
    <property type="protein sequence ID" value="KPH77784.1"/>
    <property type="molecule type" value="Genomic_DNA"/>
</dbReference>
<dbReference type="Proteomes" id="UP000037822">
    <property type="component" value="Unassembled WGS sequence"/>
</dbReference>
<gene>
    <name evidence="4" type="ORF">AE618_21925</name>
</gene>
<dbReference type="AlphaFoldDB" id="A0A0N1N0H0"/>
<feature type="chain" id="PRO_5005878423" evidence="3">
    <location>
        <begin position="33"/>
        <end position="159"/>
    </location>
</feature>
<dbReference type="InterPro" id="IPR013105">
    <property type="entry name" value="TPR_2"/>
</dbReference>
<name>A0A0N1N0H0_9HYPH</name>
<evidence type="ECO:0000256" key="3">
    <source>
        <dbReference type="SAM" id="SignalP"/>
    </source>
</evidence>
<dbReference type="PATRIC" id="fig|1526658.3.peg.3548"/>
<keyword evidence="1" id="KW-0677">Repeat</keyword>
<evidence type="ECO:0000313" key="4">
    <source>
        <dbReference type="EMBL" id="KPH77784.1"/>
    </source>
</evidence>